<keyword evidence="5 10" id="KW-0418">Kinase</keyword>
<evidence type="ECO:0000313" key="10">
    <source>
        <dbReference type="EMBL" id="KAA5546090.1"/>
    </source>
</evidence>
<dbReference type="InterPro" id="IPR011009">
    <property type="entry name" value="Kinase-like_dom_sf"/>
</dbReference>
<keyword evidence="11" id="KW-1185">Reference proteome</keyword>
<dbReference type="Gene3D" id="3.30.200.20">
    <property type="entry name" value="Phosphorylase Kinase, domain 1"/>
    <property type="match status" value="1"/>
</dbReference>
<dbReference type="EC" id="2.7.11.1" evidence="1"/>
<protein>
    <recommendedName>
        <fullName evidence="1">non-specific serine/threonine protein kinase</fullName>
        <ecNumber evidence="1">2.7.11.1</ecNumber>
    </recommendedName>
</protein>
<feature type="region of interest" description="Disordered" evidence="8">
    <location>
        <begin position="1"/>
        <end position="41"/>
    </location>
</feature>
<feature type="region of interest" description="Disordered" evidence="8">
    <location>
        <begin position="418"/>
        <end position="559"/>
    </location>
</feature>
<dbReference type="Pfam" id="PF00069">
    <property type="entry name" value="Pkinase"/>
    <property type="match status" value="1"/>
</dbReference>
<evidence type="ECO:0000256" key="4">
    <source>
        <dbReference type="ARBA" id="ARBA00022741"/>
    </source>
</evidence>
<dbReference type="PANTHER" id="PTHR43289">
    <property type="entry name" value="MITOGEN-ACTIVATED PROTEIN KINASE KINASE KINASE 20-RELATED"/>
    <property type="match status" value="1"/>
</dbReference>
<dbReference type="FunFam" id="1.10.510.10:FF:000021">
    <property type="entry name" value="Serine/threonine protein kinase"/>
    <property type="match status" value="1"/>
</dbReference>
<evidence type="ECO:0000256" key="3">
    <source>
        <dbReference type="ARBA" id="ARBA00022679"/>
    </source>
</evidence>
<dbReference type="PROSITE" id="PS00108">
    <property type="entry name" value="PROTEIN_KINASE_ST"/>
    <property type="match status" value="1"/>
</dbReference>
<evidence type="ECO:0000256" key="8">
    <source>
        <dbReference type="SAM" id="MobiDB-lite"/>
    </source>
</evidence>
<feature type="compositionally biased region" description="Polar residues" evidence="8">
    <location>
        <begin position="1"/>
        <end position="11"/>
    </location>
</feature>
<evidence type="ECO:0000259" key="9">
    <source>
        <dbReference type="PROSITE" id="PS50011"/>
    </source>
</evidence>
<dbReference type="PROSITE" id="PS50011">
    <property type="entry name" value="PROTEIN_KINASE_DOM"/>
    <property type="match status" value="1"/>
</dbReference>
<accession>A0A5M6DIM6</accession>
<reference evidence="10 11" key="1">
    <citation type="submission" date="2019-08" db="EMBL/GenBank/DDBJ databases">
        <authorList>
            <person name="Dhanesh K."/>
            <person name="Kumar G."/>
            <person name="Sasikala C."/>
            <person name="Venkata Ramana C."/>
        </authorList>
    </citation>
    <scope>NUCLEOTIDE SEQUENCE [LARGE SCALE GENOMIC DNA]</scope>
    <source>
        <strain evidence="10 11">JC645</strain>
    </source>
</reference>
<dbReference type="GO" id="GO:0004674">
    <property type="term" value="F:protein serine/threonine kinase activity"/>
    <property type="evidence" value="ECO:0007669"/>
    <property type="project" value="UniProtKB-KW"/>
</dbReference>
<keyword evidence="6 7" id="KW-0067">ATP-binding</keyword>
<keyword evidence="3" id="KW-0808">Transferase</keyword>
<evidence type="ECO:0000256" key="2">
    <source>
        <dbReference type="ARBA" id="ARBA00022527"/>
    </source>
</evidence>
<dbReference type="EMBL" id="VWOX01000002">
    <property type="protein sequence ID" value="KAA5546090.1"/>
    <property type="molecule type" value="Genomic_DNA"/>
</dbReference>
<dbReference type="AlphaFoldDB" id="A0A5M6DIM6"/>
<dbReference type="InterPro" id="IPR017441">
    <property type="entry name" value="Protein_kinase_ATP_BS"/>
</dbReference>
<gene>
    <name evidence="10" type="ORF">FYK55_04100</name>
</gene>
<sequence>MDSNDPSATDQTVHRRIGAGSGGDGESASSQKLNGGDFAIDGLEEGLQEAQTVIKQTSDSNRRESKPVGRTPAEVAKVLVGQTLNQYFLDQMIGGGGMGAVFRAHDQQLDRVVALKVIPFVGNDPELQRRFRNEAQNAAKLDHPRIARIFDAGSHGDWHYIVFEYIQGTNLRDLIQSQGPLTLDDAVFYTAQVAEAIDHASQRGIVHRDIKPSNVLIADDGSVKLVDMGLARSDNLDLSEDMTASGVTLGTFDYISPEQALDPRDADVRSDLYSLGCTFYFMLTGEAPYHGGTMLQKLLSHGNAPLPNPQSLRKDLPDEFVAVVHRMMAKEPKARYQNASDLLADLNELAFRFQLKRSKATAAIAPPPINEGLQRLQTHLPWMIAVLLVLMIAGYLELQSTAINDSFAVERRSGMVTDTSTGFDDDSGGSAIRNASGGSTSSRGDAAQGPASPTDEASGSESEVSSTDSLAGDPTEQRRSMQSSDSERIAASAAKPPPLVDELPLPIADRDSEDGDGRSPAMSEINPSVGPASEKLSGDGSNAAGGGPAETAIGSIGSAVDTPESDPVGGLPAPEAVRIVPQSLLALAQQVDQVDRDTDGAILASTLPDALDLAMRFGVLRVEFATAEIVTGPVSLPSDNMSFVSTVGRTSVRMVSTDPMAIGRSELLNIGNNRARFENLDFQWELTGDQVDGGAMFVVNDNRLVRFSNCTFTLVNRANHDRVVFFQIVTDPEALPESDTLPGRIFNPNERALPLVAIQLDDCIARGEATFISMDYAVALQLVWNNGLLAINGRLIETFGARVRPPMTSGPMQLALSNVTAEIPGGLIRMRLGPSGVFPVPIERQANQCVFLVDEGQPHVEIAGTDTLASPSSLLTWRGEENAYVVTPPTLSDPLLLISDLEGNSRVTTMADLQSDRLTWSSERSPGWSVYWSMPRSSIPAYHRRTPADYRQDGAVVRGFDEADLPPLP</sequence>
<evidence type="ECO:0000256" key="1">
    <source>
        <dbReference type="ARBA" id="ARBA00012513"/>
    </source>
</evidence>
<feature type="compositionally biased region" description="Low complexity" evidence="8">
    <location>
        <begin position="456"/>
        <end position="469"/>
    </location>
</feature>
<dbReference type="InterPro" id="IPR008271">
    <property type="entry name" value="Ser/Thr_kinase_AS"/>
</dbReference>
<dbReference type="SMART" id="SM00220">
    <property type="entry name" value="S_TKc"/>
    <property type="match status" value="1"/>
</dbReference>
<organism evidence="10 11">
    <name type="scientific">Roseiconus nitratireducens</name>
    <dbReference type="NCBI Taxonomy" id="2605748"/>
    <lineage>
        <taxon>Bacteria</taxon>
        <taxon>Pseudomonadati</taxon>
        <taxon>Planctomycetota</taxon>
        <taxon>Planctomycetia</taxon>
        <taxon>Pirellulales</taxon>
        <taxon>Pirellulaceae</taxon>
        <taxon>Roseiconus</taxon>
    </lineage>
</organism>
<name>A0A5M6DIM6_9BACT</name>
<feature type="domain" description="Protein kinase" evidence="9">
    <location>
        <begin position="87"/>
        <end position="351"/>
    </location>
</feature>
<dbReference type="PANTHER" id="PTHR43289:SF6">
    <property type="entry name" value="SERINE_THREONINE-PROTEIN KINASE NEKL-3"/>
    <property type="match status" value="1"/>
</dbReference>
<dbReference type="SUPFAM" id="SSF56112">
    <property type="entry name" value="Protein kinase-like (PK-like)"/>
    <property type="match status" value="1"/>
</dbReference>
<dbReference type="CDD" id="cd14014">
    <property type="entry name" value="STKc_PknB_like"/>
    <property type="match status" value="1"/>
</dbReference>
<dbReference type="Proteomes" id="UP000324479">
    <property type="component" value="Unassembled WGS sequence"/>
</dbReference>
<evidence type="ECO:0000313" key="11">
    <source>
        <dbReference type="Proteomes" id="UP000324479"/>
    </source>
</evidence>
<dbReference type="PROSITE" id="PS00107">
    <property type="entry name" value="PROTEIN_KINASE_ATP"/>
    <property type="match status" value="1"/>
</dbReference>
<keyword evidence="2 10" id="KW-0723">Serine/threonine-protein kinase</keyword>
<evidence type="ECO:0000256" key="6">
    <source>
        <dbReference type="ARBA" id="ARBA00022840"/>
    </source>
</evidence>
<keyword evidence="4 7" id="KW-0547">Nucleotide-binding</keyword>
<feature type="binding site" evidence="7">
    <location>
        <position position="116"/>
    </location>
    <ligand>
        <name>ATP</name>
        <dbReference type="ChEBI" id="CHEBI:30616"/>
    </ligand>
</feature>
<proteinExistence type="predicted"/>
<evidence type="ECO:0000256" key="5">
    <source>
        <dbReference type="ARBA" id="ARBA00022777"/>
    </source>
</evidence>
<dbReference type="GO" id="GO:0005524">
    <property type="term" value="F:ATP binding"/>
    <property type="evidence" value="ECO:0007669"/>
    <property type="project" value="UniProtKB-UniRule"/>
</dbReference>
<dbReference type="Gene3D" id="1.10.510.10">
    <property type="entry name" value="Transferase(Phosphotransferase) domain 1"/>
    <property type="match status" value="1"/>
</dbReference>
<comment type="caution">
    <text evidence="10">The sequence shown here is derived from an EMBL/GenBank/DDBJ whole genome shotgun (WGS) entry which is preliminary data.</text>
</comment>
<dbReference type="RefSeq" id="WP_150075097.1">
    <property type="nucleotide sequence ID" value="NZ_VWOX01000002.1"/>
</dbReference>
<dbReference type="InterPro" id="IPR000719">
    <property type="entry name" value="Prot_kinase_dom"/>
</dbReference>
<evidence type="ECO:0000256" key="7">
    <source>
        <dbReference type="PROSITE-ProRule" id="PRU10141"/>
    </source>
</evidence>